<keyword evidence="8" id="KW-0378">Hydrolase</keyword>
<keyword evidence="7" id="KW-0479">Metal-binding</keyword>
<keyword evidence="9" id="KW-0862">Zinc</keyword>
<feature type="region of interest" description="Disordered" evidence="13">
    <location>
        <begin position="342"/>
        <end position="379"/>
    </location>
</feature>
<evidence type="ECO:0000256" key="3">
    <source>
        <dbReference type="ARBA" id="ARBA00001954"/>
    </source>
</evidence>
<evidence type="ECO:0000256" key="11">
    <source>
        <dbReference type="ARBA" id="ARBA00023211"/>
    </source>
</evidence>
<evidence type="ECO:0000313" key="16">
    <source>
        <dbReference type="Proteomes" id="UP000289152"/>
    </source>
</evidence>
<dbReference type="Pfam" id="PF00149">
    <property type="entry name" value="Metallophos"/>
    <property type="match status" value="1"/>
</dbReference>
<evidence type="ECO:0000313" key="15">
    <source>
        <dbReference type="EMBL" id="RXK38123.1"/>
    </source>
</evidence>
<evidence type="ECO:0000256" key="12">
    <source>
        <dbReference type="ARBA" id="ARBA00023242"/>
    </source>
</evidence>
<dbReference type="SUPFAM" id="SSF56300">
    <property type="entry name" value="Metallo-dependent phosphatases"/>
    <property type="match status" value="1"/>
</dbReference>
<dbReference type="Pfam" id="PF05011">
    <property type="entry name" value="DBR1"/>
    <property type="match status" value="1"/>
</dbReference>
<evidence type="ECO:0000256" key="10">
    <source>
        <dbReference type="ARBA" id="ARBA00023004"/>
    </source>
</evidence>
<evidence type="ECO:0000256" key="5">
    <source>
        <dbReference type="ARBA" id="ARBA00006045"/>
    </source>
</evidence>
<feature type="domain" description="Lariat debranching enzyme C-terminal" evidence="14">
    <location>
        <begin position="425"/>
        <end position="612"/>
    </location>
</feature>
<name>A0A4Q1BK47_TREME</name>
<dbReference type="STRING" id="5217.A0A4Q1BK47"/>
<proteinExistence type="inferred from homology"/>
<dbReference type="CDD" id="cd00844">
    <property type="entry name" value="MPP_Dbr1_N"/>
    <property type="match status" value="1"/>
</dbReference>
<evidence type="ECO:0000256" key="9">
    <source>
        <dbReference type="ARBA" id="ARBA00022833"/>
    </source>
</evidence>
<evidence type="ECO:0000256" key="2">
    <source>
        <dbReference type="ARBA" id="ARBA00001947"/>
    </source>
</evidence>
<evidence type="ECO:0000256" key="8">
    <source>
        <dbReference type="ARBA" id="ARBA00022801"/>
    </source>
</evidence>
<dbReference type="AlphaFoldDB" id="A0A4Q1BK47"/>
<dbReference type="EMBL" id="SDIL01000053">
    <property type="protein sequence ID" value="RXK38123.1"/>
    <property type="molecule type" value="Genomic_DNA"/>
</dbReference>
<dbReference type="InterPro" id="IPR004843">
    <property type="entry name" value="Calcineurin-like_PHP"/>
</dbReference>
<evidence type="ECO:0000256" key="4">
    <source>
        <dbReference type="ARBA" id="ARBA00004123"/>
    </source>
</evidence>
<keyword evidence="10" id="KW-0408">Iron</keyword>
<keyword evidence="12" id="KW-0539">Nucleus</keyword>
<comment type="similarity">
    <text evidence="5">Belongs to the lariat debranching enzyme family.</text>
</comment>
<dbReference type="InterPro" id="IPR007708">
    <property type="entry name" value="DBR1_C"/>
</dbReference>
<keyword evidence="16" id="KW-1185">Reference proteome</keyword>
<comment type="cofactor">
    <cofactor evidence="1">
        <name>Mn(2+)</name>
        <dbReference type="ChEBI" id="CHEBI:29035"/>
    </cofactor>
</comment>
<dbReference type="GO" id="GO:0046872">
    <property type="term" value="F:metal ion binding"/>
    <property type="evidence" value="ECO:0007669"/>
    <property type="project" value="UniProtKB-KW"/>
</dbReference>
<comment type="cofactor">
    <cofactor evidence="2">
        <name>Zn(2+)</name>
        <dbReference type="ChEBI" id="CHEBI:29105"/>
    </cofactor>
</comment>
<dbReference type="FunCoup" id="A0A4Q1BK47">
    <property type="interactions" value="621"/>
</dbReference>
<dbReference type="FunFam" id="3.60.21.10:FF:000035">
    <property type="entry name" value="Lariat debranching enzyme"/>
    <property type="match status" value="1"/>
</dbReference>
<dbReference type="GO" id="GO:0005634">
    <property type="term" value="C:nucleus"/>
    <property type="evidence" value="ECO:0007669"/>
    <property type="project" value="UniProtKB-SubCell"/>
</dbReference>
<reference evidence="15 16" key="1">
    <citation type="submission" date="2016-06" db="EMBL/GenBank/DDBJ databases">
        <title>Evolution of pathogenesis and genome organization in the Tremellales.</title>
        <authorList>
            <person name="Cuomo C."/>
            <person name="Litvintseva A."/>
            <person name="Heitman J."/>
            <person name="Chen Y."/>
            <person name="Sun S."/>
            <person name="Springer D."/>
            <person name="Dromer F."/>
            <person name="Young S."/>
            <person name="Zeng Q."/>
            <person name="Chapman S."/>
            <person name="Gujja S."/>
            <person name="Saif S."/>
            <person name="Birren B."/>
        </authorList>
    </citation>
    <scope>NUCLEOTIDE SEQUENCE [LARGE SCALE GENOMIC DNA]</scope>
    <source>
        <strain evidence="15 16">ATCC 28783</strain>
    </source>
</reference>
<keyword evidence="6" id="KW-0507">mRNA processing</keyword>
<protein>
    <recommendedName>
        <fullName evidence="14">Lariat debranching enzyme C-terminal domain-containing protein</fullName>
    </recommendedName>
</protein>
<organism evidence="15 16">
    <name type="scientific">Tremella mesenterica</name>
    <name type="common">Jelly fungus</name>
    <dbReference type="NCBI Taxonomy" id="5217"/>
    <lineage>
        <taxon>Eukaryota</taxon>
        <taxon>Fungi</taxon>
        <taxon>Dikarya</taxon>
        <taxon>Basidiomycota</taxon>
        <taxon>Agaricomycotina</taxon>
        <taxon>Tremellomycetes</taxon>
        <taxon>Tremellales</taxon>
        <taxon>Tremellaceae</taxon>
        <taxon>Tremella</taxon>
    </lineage>
</organism>
<dbReference type="SMART" id="SM01124">
    <property type="entry name" value="DBR1"/>
    <property type="match status" value="1"/>
</dbReference>
<dbReference type="OrthoDB" id="407609at2759"/>
<accession>A0A4Q1BK47</accession>
<dbReference type="PANTHER" id="PTHR12849:SF0">
    <property type="entry name" value="LARIAT DEBRANCHING ENZYME"/>
    <property type="match status" value="1"/>
</dbReference>
<dbReference type="PANTHER" id="PTHR12849">
    <property type="entry name" value="RNA LARIAT DEBRANCHING ENZYME"/>
    <property type="match status" value="1"/>
</dbReference>
<dbReference type="InterPro" id="IPR029052">
    <property type="entry name" value="Metallo-depent_PP-like"/>
</dbReference>
<comment type="caution">
    <text evidence="15">The sequence shown here is derived from an EMBL/GenBank/DDBJ whole genome shotgun (WGS) entry which is preliminary data.</text>
</comment>
<evidence type="ECO:0000256" key="6">
    <source>
        <dbReference type="ARBA" id="ARBA00022664"/>
    </source>
</evidence>
<gene>
    <name evidence="15" type="ORF">M231_04584</name>
</gene>
<keyword evidence="11" id="KW-0464">Manganese</keyword>
<evidence type="ECO:0000256" key="13">
    <source>
        <dbReference type="SAM" id="MobiDB-lite"/>
    </source>
</evidence>
<sequence>MLVAVQGCSHGSLSSIYASLASYTRTHGRPVDLLLLCGDFQALRSTHDFASLAVPPKYHALGTFHEYYSGKRKAPVLTIVIGGNHEASNYMWELYHGGWLAEGIYYLGAGGSVLVNGLRIVGASGIYKGHDYNKGHFEKVPYDKNTLRSVYHTRQYDILKLMQLPQRPDTIVLSHDWPLTIPHHGNLPALLRRKPFFADEIRTDTLGSPPLLGLLKRLKPEYWFSAHLHVKFAAVYDHTSRSNDTIVPSTPTLPAQGPVNGGLQGGGVNPDEITIDEDLDVPGPLLDGGNPDEIEIDMDEDFSGPNHFNSASTEVPPLEMPTSGEIRYTGNENPDEILLSDEENHDEPSDLPNIVSEPKKDVEVGQGSQIPSPGSERLDESVDIVEATRRAGSLSGALGPVPSELPEDGVVRIEGGGTVIGDGGEEGGSSQTRFLALDKCGPGKDHLQFLDIPTPSSGPPVLQYDPDWLAITRAFHPYLSTVIRQTLPNMLEIENMIRNEKQKLDIQGVLIPPSPAQDSKVEGAVRFSENEEKIEFTQNESDGKVDGIIETEEIKTEHQGVDMDERGIAKKDIWAKGLVEICKVQKFQKTAPAQGEPGGSDGESVNTFSSRPSSV</sequence>
<comment type="subcellular location">
    <subcellularLocation>
        <location evidence="4">Nucleus</location>
    </subcellularLocation>
</comment>
<feature type="compositionally biased region" description="Polar residues" evidence="13">
    <location>
        <begin position="603"/>
        <end position="615"/>
    </location>
</feature>
<evidence type="ECO:0000256" key="1">
    <source>
        <dbReference type="ARBA" id="ARBA00001936"/>
    </source>
</evidence>
<feature type="region of interest" description="Disordered" evidence="13">
    <location>
        <begin position="587"/>
        <end position="615"/>
    </location>
</feature>
<evidence type="ECO:0000256" key="7">
    <source>
        <dbReference type="ARBA" id="ARBA00022723"/>
    </source>
</evidence>
<dbReference type="GO" id="GO:0008419">
    <property type="term" value="F:RNA lariat debranching enzyme activity"/>
    <property type="evidence" value="ECO:0007669"/>
    <property type="project" value="UniProtKB-ARBA"/>
</dbReference>
<evidence type="ECO:0000259" key="14">
    <source>
        <dbReference type="SMART" id="SM01124"/>
    </source>
</evidence>
<comment type="cofactor">
    <cofactor evidence="3">
        <name>Fe(2+)</name>
        <dbReference type="ChEBI" id="CHEBI:29033"/>
    </cofactor>
</comment>
<dbReference type="InParanoid" id="A0A4Q1BK47"/>
<dbReference type="VEuPathDB" id="FungiDB:TREMEDRAFT_74581"/>
<dbReference type="GO" id="GO:0000398">
    <property type="term" value="P:mRNA splicing, via spliceosome"/>
    <property type="evidence" value="ECO:0007669"/>
    <property type="project" value="TreeGrafter"/>
</dbReference>
<dbReference type="InterPro" id="IPR041816">
    <property type="entry name" value="Dbr1_N"/>
</dbReference>
<dbReference type="Proteomes" id="UP000289152">
    <property type="component" value="Unassembled WGS sequence"/>
</dbReference>